<dbReference type="Pfam" id="PF08885">
    <property type="entry name" value="GSCFA"/>
    <property type="match status" value="1"/>
</dbReference>
<organism evidence="2 3">
    <name type="scientific">Xanthocytophaga agilis</name>
    <dbReference type="NCBI Taxonomy" id="3048010"/>
    <lineage>
        <taxon>Bacteria</taxon>
        <taxon>Pseudomonadati</taxon>
        <taxon>Bacteroidota</taxon>
        <taxon>Cytophagia</taxon>
        <taxon>Cytophagales</taxon>
        <taxon>Rhodocytophagaceae</taxon>
        <taxon>Xanthocytophaga</taxon>
    </lineage>
</organism>
<keyword evidence="2" id="KW-0378">Hydrolase</keyword>
<dbReference type="Proteomes" id="UP001232063">
    <property type="component" value="Unassembled WGS sequence"/>
</dbReference>
<dbReference type="GO" id="GO:0016787">
    <property type="term" value="F:hydrolase activity"/>
    <property type="evidence" value="ECO:0007669"/>
    <property type="project" value="UniProtKB-KW"/>
</dbReference>
<dbReference type="SUPFAM" id="SSF52266">
    <property type="entry name" value="SGNH hydrolase"/>
    <property type="match status" value="1"/>
</dbReference>
<dbReference type="InterPro" id="IPR014982">
    <property type="entry name" value="GSCFA"/>
</dbReference>
<dbReference type="PROSITE" id="PS51257">
    <property type="entry name" value="PROKAR_LIPOPROTEIN"/>
    <property type="match status" value="1"/>
</dbReference>
<feature type="domain" description="GSCFA" evidence="1">
    <location>
        <begin position="22"/>
        <end position="258"/>
    </location>
</feature>
<accession>A0AAE3R4Y2</accession>
<dbReference type="EC" id="3.1.-.-" evidence="2"/>
<comment type="caution">
    <text evidence="2">The sequence shown here is derived from an EMBL/GenBank/DDBJ whole genome shotgun (WGS) entry which is preliminary data.</text>
</comment>
<dbReference type="AlphaFoldDB" id="A0AAE3R4Y2"/>
<reference evidence="2" key="1">
    <citation type="submission" date="2023-05" db="EMBL/GenBank/DDBJ databases">
        <authorList>
            <person name="Zhang X."/>
        </authorList>
    </citation>
    <scope>NUCLEOTIDE SEQUENCE</scope>
    <source>
        <strain evidence="2">BD1B2-1</strain>
    </source>
</reference>
<name>A0AAE3R4Y2_9BACT</name>
<gene>
    <name evidence="2" type="ORF">QNI22_12685</name>
</gene>
<dbReference type="RefSeq" id="WP_314510989.1">
    <property type="nucleotide sequence ID" value="NZ_JASJOU010000003.1"/>
</dbReference>
<proteinExistence type="predicted"/>
<evidence type="ECO:0000259" key="1">
    <source>
        <dbReference type="Pfam" id="PF08885"/>
    </source>
</evidence>
<evidence type="ECO:0000313" key="3">
    <source>
        <dbReference type="Proteomes" id="UP001232063"/>
    </source>
</evidence>
<sequence>MEFRTSISPLSSPFRLSLQSHVVTLGSCFADVMGTRLYHNKLKVLVNPYGTVFNPISLAQLLGMSLNQQIINPDRFVQVQDYWYHYDFHSRLSASTQEELTTKLENSIRQTSLFFKQVDFLILTLGTSIIYQLTSDQQVVNNCHKVSGQHVFTKRMLSEVEILSALENVFSQLIVSNPNLKIILTVSPVRHIKDTLILNSASKSLLRVVCHHLTERFSNISYFPAYEIMMDDLRDYRFYKADMIHPSEVAEEYIWQLFVNTYMDKSMLHFLQEWAKITQALSHRPMREESEAYRQFLLNTQEKIRKWESETDVSEELNEISNRIKKLTV</sequence>
<evidence type="ECO:0000313" key="2">
    <source>
        <dbReference type="EMBL" id="MDJ1501514.1"/>
    </source>
</evidence>
<dbReference type="EMBL" id="JASJOU010000003">
    <property type="protein sequence ID" value="MDJ1501514.1"/>
    <property type="molecule type" value="Genomic_DNA"/>
</dbReference>
<protein>
    <submittedName>
        <fullName evidence="2">GSCFA domain-containing protein</fullName>
        <ecNumber evidence="2">3.1.-.-</ecNumber>
    </submittedName>
</protein>
<keyword evidence="3" id="KW-1185">Reference proteome</keyword>